<evidence type="ECO:0000313" key="3">
    <source>
        <dbReference type="Proteomes" id="UP000199361"/>
    </source>
</evidence>
<evidence type="ECO:0000259" key="1">
    <source>
        <dbReference type="PROSITE" id="PS51502"/>
    </source>
</evidence>
<accession>A0A1I0HT04</accession>
<dbReference type="NCBIfam" id="TIGR02118">
    <property type="entry name" value="EthD family reductase"/>
    <property type="match status" value="1"/>
</dbReference>
<evidence type="ECO:0000313" key="2">
    <source>
        <dbReference type="EMBL" id="SET87220.1"/>
    </source>
</evidence>
<name>A0A1I0HT04_9ACTN</name>
<dbReference type="InterPro" id="IPR009799">
    <property type="entry name" value="EthD_dom"/>
</dbReference>
<dbReference type="SUPFAM" id="SSF54909">
    <property type="entry name" value="Dimeric alpha+beta barrel"/>
    <property type="match status" value="1"/>
</dbReference>
<dbReference type="GO" id="GO:0016491">
    <property type="term" value="F:oxidoreductase activity"/>
    <property type="evidence" value="ECO:0007669"/>
    <property type="project" value="InterPro"/>
</dbReference>
<feature type="domain" description="Stress-response A/B barrel" evidence="1">
    <location>
        <begin position="3"/>
        <end position="100"/>
    </location>
</feature>
<sequence length="100" mass="10590">MAFQLIVLYNHPESAEDFDKHYDGTHAPLAARLPGLRSYTALRPAGDRPPYHLVAVLTFDDEAAFNAAMASEEGQATAADLANFAGAGVEMLMGPAGTIV</sequence>
<dbReference type="Gene3D" id="3.30.70.100">
    <property type="match status" value="1"/>
</dbReference>
<protein>
    <recommendedName>
        <fullName evidence="1">Stress-response A/B barrel domain-containing protein</fullName>
    </recommendedName>
</protein>
<dbReference type="PANTHER" id="PTHR40260">
    <property type="entry name" value="BLR8190 PROTEIN"/>
    <property type="match status" value="1"/>
</dbReference>
<dbReference type="EMBL" id="FOHX01000004">
    <property type="protein sequence ID" value="SET87220.1"/>
    <property type="molecule type" value="Genomic_DNA"/>
</dbReference>
<dbReference type="InterPro" id="IPR011008">
    <property type="entry name" value="Dimeric_a/b-barrel"/>
</dbReference>
<dbReference type="OrthoDB" id="5294870at2"/>
<reference evidence="2 3" key="1">
    <citation type="submission" date="2016-10" db="EMBL/GenBank/DDBJ databases">
        <authorList>
            <person name="de Groot N.N."/>
        </authorList>
    </citation>
    <scope>NUCLEOTIDE SEQUENCE [LARGE SCALE GENOMIC DNA]</scope>
    <source>
        <strain evidence="2 3">CGMCC 4.5598</strain>
    </source>
</reference>
<dbReference type="PROSITE" id="PS51502">
    <property type="entry name" value="S_R_A_B_BARREL"/>
    <property type="match status" value="1"/>
</dbReference>
<dbReference type="PANTHER" id="PTHR40260:SF2">
    <property type="entry name" value="BLR8190 PROTEIN"/>
    <property type="match status" value="1"/>
</dbReference>
<dbReference type="Pfam" id="PF07110">
    <property type="entry name" value="EthD"/>
    <property type="match status" value="1"/>
</dbReference>
<gene>
    <name evidence="2" type="ORF">SAMN05421811_104485</name>
</gene>
<dbReference type="AlphaFoldDB" id="A0A1I0HT04"/>
<dbReference type="STRING" id="568860.SAMN05421811_104485"/>
<dbReference type="RefSeq" id="WP_091081548.1">
    <property type="nucleotide sequence ID" value="NZ_FOHX01000004.1"/>
</dbReference>
<keyword evidence="3" id="KW-1185">Reference proteome</keyword>
<organism evidence="2 3">
    <name type="scientific">Nonomuraea wenchangensis</name>
    <dbReference type="NCBI Taxonomy" id="568860"/>
    <lineage>
        <taxon>Bacteria</taxon>
        <taxon>Bacillati</taxon>
        <taxon>Actinomycetota</taxon>
        <taxon>Actinomycetes</taxon>
        <taxon>Streptosporangiales</taxon>
        <taxon>Streptosporangiaceae</taxon>
        <taxon>Nonomuraea</taxon>
    </lineage>
</organism>
<proteinExistence type="predicted"/>
<dbReference type="InterPro" id="IPR013097">
    <property type="entry name" value="Dabb"/>
</dbReference>
<dbReference type="Proteomes" id="UP000199361">
    <property type="component" value="Unassembled WGS sequence"/>
</dbReference>